<gene>
    <name evidence="4" type="ORF">NBR_LOCUS8728</name>
</gene>
<reference evidence="4 5" key="2">
    <citation type="submission" date="2018-11" db="EMBL/GenBank/DDBJ databases">
        <authorList>
            <consortium name="Pathogen Informatics"/>
        </authorList>
    </citation>
    <scope>NUCLEOTIDE SEQUENCE [LARGE SCALE GENOMIC DNA]</scope>
</reference>
<dbReference type="InterPro" id="IPR020476">
    <property type="entry name" value="Nudix_hydrolase"/>
</dbReference>
<dbReference type="Gene3D" id="3.40.630.30">
    <property type="match status" value="1"/>
</dbReference>
<dbReference type="AlphaFoldDB" id="A0A158QYM5"/>
<name>A0A158QYM5_NIPBR</name>
<dbReference type="InterPro" id="IPR020084">
    <property type="entry name" value="NUDIX_hydrolase_CS"/>
</dbReference>
<keyword evidence="5" id="KW-1185">Reference proteome</keyword>
<evidence type="ECO:0000313" key="6">
    <source>
        <dbReference type="WBParaSite" id="NBR_0000872701-mRNA-1"/>
    </source>
</evidence>
<sequence>MSFKERRDIYGGITVQSSDLNTEQKGAESFSSILSHSLDKWKSKNVQGIWIRVDIKDSHIIPALVEKGFTFHHTQPDYLMMTKWLPERPCTLPRYAHTLIGAGGLVVDSQDRVLLMREKRGHYLGWKFPGGAAEPGENIFETAAREVFEETGVKAEAKAVLCFRQIDQFQYENVGDIFFLCVMDVLDASINPSPTETAECRWFTRDEVKSFPKEVCREYLHEMLARYDKWKASGRRGCHMLLTPQLDQQFEQVVAFRSIDMGLYESYEFRLAAAYALAIREKTRAAEETASLLCLSDTSSSLIPASSDDTLQVDFPDTLIGDLELINEEADREALRNGESVGRFVAQPRSADLQLYIQRITGVEVMLMEFFFIRGCREVAQHISQFVVHVFKIFLKKPHQMNELGRNWTQCREILRTICEIASDINVIVGILMLFRNIEIQFLKTMSADCKDRDKMFIAYVVEQLNDLTSRMSQRLRSLGHRDTYGIQV</sequence>
<dbReference type="GO" id="GO:0035529">
    <property type="term" value="F:NADH pyrophosphatase activity"/>
    <property type="evidence" value="ECO:0007669"/>
    <property type="project" value="TreeGrafter"/>
</dbReference>
<dbReference type="Pfam" id="PF18290">
    <property type="entry name" value="Nudix_hydro"/>
    <property type="match status" value="1"/>
</dbReference>
<dbReference type="Gene3D" id="3.90.79.10">
    <property type="entry name" value="Nucleoside Triphosphate Pyrophosphohydrolase"/>
    <property type="match status" value="1"/>
</dbReference>
<dbReference type="Pfam" id="PF00293">
    <property type="entry name" value="NUDIX"/>
    <property type="match status" value="1"/>
</dbReference>
<evidence type="ECO:0000313" key="4">
    <source>
        <dbReference type="EMBL" id="VDL72317.1"/>
    </source>
</evidence>
<dbReference type="InterPro" id="IPR003293">
    <property type="entry name" value="Nudix_hydrolase6-like"/>
</dbReference>
<dbReference type="InterPro" id="IPR000086">
    <property type="entry name" value="NUDIX_hydrolase_dom"/>
</dbReference>
<dbReference type="InterPro" id="IPR015797">
    <property type="entry name" value="NUDIX_hydrolase-like_dom_sf"/>
</dbReference>
<dbReference type="WBParaSite" id="NBR_0000872701-mRNA-1">
    <property type="protein sequence ID" value="NBR_0000872701-mRNA-1"/>
    <property type="gene ID" value="NBR_0000872701"/>
</dbReference>
<dbReference type="GO" id="GO:0047631">
    <property type="term" value="F:ADP-ribose diphosphatase activity"/>
    <property type="evidence" value="ECO:0007669"/>
    <property type="project" value="TreeGrafter"/>
</dbReference>
<organism evidence="6">
    <name type="scientific">Nippostrongylus brasiliensis</name>
    <name type="common">Rat hookworm</name>
    <dbReference type="NCBI Taxonomy" id="27835"/>
    <lineage>
        <taxon>Eukaryota</taxon>
        <taxon>Metazoa</taxon>
        <taxon>Ecdysozoa</taxon>
        <taxon>Nematoda</taxon>
        <taxon>Chromadorea</taxon>
        <taxon>Rhabditida</taxon>
        <taxon>Rhabditina</taxon>
        <taxon>Rhabditomorpha</taxon>
        <taxon>Strongyloidea</taxon>
        <taxon>Heligmosomidae</taxon>
        <taxon>Nippostrongylus</taxon>
    </lineage>
</organism>
<reference evidence="6" key="1">
    <citation type="submission" date="2016-04" db="UniProtKB">
        <authorList>
            <consortium name="WormBaseParasite"/>
        </authorList>
    </citation>
    <scope>IDENTIFICATION</scope>
</reference>
<proteinExistence type="inferred from homology"/>
<dbReference type="GO" id="GO:0051287">
    <property type="term" value="F:NAD binding"/>
    <property type="evidence" value="ECO:0007669"/>
    <property type="project" value="TreeGrafter"/>
</dbReference>
<dbReference type="PRINTS" id="PR01356">
    <property type="entry name" value="GFGPROTEIN"/>
</dbReference>
<evidence type="ECO:0000256" key="2">
    <source>
        <dbReference type="ARBA" id="ARBA00022801"/>
    </source>
</evidence>
<evidence type="ECO:0000256" key="1">
    <source>
        <dbReference type="ARBA" id="ARBA00005582"/>
    </source>
</evidence>
<dbReference type="PROSITE" id="PS51462">
    <property type="entry name" value="NUDIX"/>
    <property type="match status" value="1"/>
</dbReference>
<dbReference type="PRINTS" id="PR00502">
    <property type="entry name" value="NUDIXFAMILY"/>
</dbReference>
<evidence type="ECO:0000259" key="3">
    <source>
        <dbReference type="PROSITE" id="PS51462"/>
    </source>
</evidence>
<keyword evidence="2" id="KW-0378">Hydrolase</keyword>
<dbReference type="PROSITE" id="PS00893">
    <property type="entry name" value="NUDIX_BOX"/>
    <property type="match status" value="1"/>
</dbReference>
<dbReference type="PANTHER" id="PTHR13994">
    <property type="entry name" value="NUDIX HYDROLASE RELATED"/>
    <property type="match status" value="1"/>
</dbReference>
<comment type="similarity">
    <text evidence="1">Belongs to the Nudix hydrolase family.</text>
</comment>
<dbReference type="InterPro" id="IPR040618">
    <property type="entry name" value="Pre-Nudix"/>
</dbReference>
<evidence type="ECO:0000313" key="5">
    <source>
        <dbReference type="Proteomes" id="UP000271162"/>
    </source>
</evidence>
<dbReference type="SUPFAM" id="SSF55811">
    <property type="entry name" value="Nudix"/>
    <property type="match status" value="1"/>
</dbReference>
<dbReference type="EMBL" id="UYSL01020043">
    <property type="protein sequence ID" value="VDL72317.1"/>
    <property type="molecule type" value="Genomic_DNA"/>
</dbReference>
<dbReference type="STRING" id="27835.A0A158QYM5"/>
<dbReference type="Proteomes" id="UP000271162">
    <property type="component" value="Unassembled WGS sequence"/>
</dbReference>
<accession>A0A158QYM5</accession>
<dbReference type="PANTHER" id="PTHR13994:SF13">
    <property type="entry name" value="FI03680P"/>
    <property type="match status" value="1"/>
</dbReference>
<protein>
    <submittedName>
        <fullName evidence="6">Nudix hydrolase domain-containing protein</fullName>
    </submittedName>
</protein>
<feature type="domain" description="Nudix hydrolase" evidence="3">
    <location>
        <begin position="97"/>
        <end position="225"/>
    </location>
</feature>